<dbReference type="AlphaFoldDB" id="M0JZJ8"/>
<accession>M0JZJ8</accession>
<proteinExistence type="predicted"/>
<name>M0JZJ8_9EURY</name>
<evidence type="ECO:0000313" key="1">
    <source>
        <dbReference type="EMBL" id="EMA13364.1"/>
    </source>
</evidence>
<protein>
    <submittedName>
        <fullName evidence="1">Uncharacterized protein</fullName>
    </submittedName>
</protein>
<evidence type="ECO:0000313" key="2">
    <source>
        <dbReference type="Proteomes" id="UP000011623"/>
    </source>
</evidence>
<gene>
    <name evidence="1" type="ORF">C442_20981</name>
</gene>
<keyword evidence="2" id="KW-1185">Reference proteome</keyword>
<sequence>MCEIYIINIIHITLMVCDIDIVQPFRYEKLGRWTTSDSRQTEARWSFDYLHEPRQEQEVTSGTVTTTA</sequence>
<organism evidence="1 2">
    <name type="scientific">Haloarcula amylolytica JCM 13557</name>
    <dbReference type="NCBI Taxonomy" id="1227452"/>
    <lineage>
        <taxon>Archaea</taxon>
        <taxon>Methanobacteriati</taxon>
        <taxon>Methanobacteriota</taxon>
        <taxon>Stenosarchaea group</taxon>
        <taxon>Halobacteria</taxon>
        <taxon>Halobacteriales</taxon>
        <taxon>Haloarculaceae</taxon>
        <taxon>Haloarcula</taxon>
    </lineage>
</organism>
<comment type="caution">
    <text evidence="1">The sequence shown here is derived from an EMBL/GenBank/DDBJ whole genome shotgun (WGS) entry which is preliminary data.</text>
</comment>
<dbReference type="EMBL" id="AOLW01000073">
    <property type="protein sequence ID" value="EMA13364.1"/>
    <property type="molecule type" value="Genomic_DNA"/>
</dbReference>
<reference evidence="1 2" key="1">
    <citation type="journal article" date="2014" name="PLoS Genet.">
        <title>Phylogenetically driven sequencing of extremely halophilic archaea reveals strategies for static and dynamic osmo-response.</title>
        <authorList>
            <person name="Becker E.A."/>
            <person name="Seitzer P.M."/>
            <person name="Tritt A."/>
            <person name="Larsen D."/>
            <person name="Krusor M."/>
            <person name="Yao A.I."/>
            <person name="Wu D."/>
            <person name="Madern D."/>
            <person name="Eisen J.A."/>
            <person name="Darling A.E."/>
            <person name="Facciotti M.T."/>
        </authorList>
    </citation>
    <scope>NUCLEOTIDE SEQUENCE [LARGE SCALE GENOMIC DNA]</scope>
    <source>
        <strain evidence="1 2">JCM 13557</strain>
    </source>
</reference>
<dbReference type="Proteomes" id="UP000011623">
    <property type="component" value="Unassembled WGS sequence"/>
</dbReference>